<comment type="similarity">
    <text evidence="1">Belongs to the histidine acid phosphatase family.</text>
</comment>
<dbReference type="Proteomes" id="UP000277928">
    <property type="component" value="Unassembled WGS sequence"/>
</dbReference>
<dbReference type="EMBL" id="UYRX01000071">
    <property type="protein sequence ID" value="VDK72520.1"/>
    <property type="molecule type" value="Genomic_DNA"/>
</dbReference>
<dbReference type="OrthoDB" id="10257284at2759"/>
<dbReference type="PANTHER" id="PTHR11567:SF29">
    <property type="entry name" value="ACID PHOSPHATASE FAMILY"/>
    <property type="match status" value="1"/>
</dbReference>
<dbReference type="InterPro" id="IPR050645">
    <property type="entry name" value="Histidine_acid_phosphatase"/>
</dbReference>
<dbReference type="SUPFAM" id="SSF53254">
    <property type="entry name" value="Phosphoglycerate mutase-like"/>
    <property type="match status" value="1"/>
</dbReference>
<accession>A0A3P6SXN6</accession>
<dbReference type="AlphaFoldDB" id="A0A3P6SXN6"/>
<dbReference type="OMA" id="WNHALEW"/>
<reference evidence="4 5" key="1">
    <citation type="submission" date="2018-08" db="EMBL/GenBank/DDBJ databases">
        <authorList>
            <person name="Laetsch R D."/>
            <person name="Stevens L."/>
            <person name="Kumar S."/>
            <person name="Blaxter L. M."/>
        </authorList>
    </citation>
    <scope>NUCLEOTIDE SEQUENCE [LARGE SCALE GENOMIC DNA]</scope>
</reference>
<name>A0A3P6SXN6_LITSI</name>
<evidence type="ECO:0008006" key="6">
    <source>
        <dbReference type="Google" id="ProtNLM"/>
    </source>
</evidence>
<keyword evidence="3" id="KW-0732">Signal</keyword>
<sequence length="436" mass="49068">MPVCFWYVAVCCIVVRCAHSIRTASIAIDENTKLVIFGMRHGNSHPETFLNENLRSWGFEGFGKREGFGFGKELREFVGPLVGNNYVRHEVAFYTSSANRCQMTLQIVMAGFYPPDTFAEWNHALEWSPVPYTIDDPMLQMYSVPNCSITQQAWEPIVHDNLPKLAQLITSNAQLLKYIALHTGWNESVKSASNLADNILQMNLYNRSLPDWIERPTLGEFDKKSLQEAIMMFQGKHSLTCANYEPCRDAMAGTWLNHILTTLHSTANGQQTEKLIGYVSHLEVVLSVMKLLRTNQSSLDTTAGFLVEYRDKPYKSIRLLFHEALIIDGHVIQQAKYADELEELGDSNHWIPFESFYQLVKDKAISNWEEEACGREAQQCAASGSGNVISSQSTVTDSSNDDSPIDHRTTSTAPPVTSIFLCNILIYLAATLSFLS</sequence>
<dbReference type="Gene3D" id="3.40.50.1240">
    <property type="entry name" value="Phosphoglycerate mutase-like"/>
    <property type="match status" value="1"/>
</dbReference>
<dbReference type="InterPro" id="IPR000560">
    <property type="entry name" value="His_Pase_clade-2"/>
</dbReference>
<evidence type="ECO:0000313" key="5">
    <source>
        <dbReference type="Proteomes" id="UP000277928"/>
    </source>
</evidence>
<protein>
    <recommendedName>
        <fullName evidence="6">Histidine acid phosphatase</fullName>
    </recommendedName>
</protein>
<feature type="signal peptide" evidence="3">
    <location>
        <begin position="1"/>
        <end position="20"/>
    </location>
</feature>
<evidence type="ECO:0000256" key="2">
    <source>
        <dbReference type="SAM" id="MobiDB-lite"/>
    </source>
</evidence>
<organism evidence="4 5">
    <name type="scientific">Litomosoides sigmodontis</name>
    <name type="common">Filarial nematode worm</name>
    <dbReference type="NCBI Taxonomy" id="42156"/>
    <lineage>
        <taxon>Eukaryota</taxon>
        <taxon>Metazoa</taxon>
        <taxon>Ecdysozoa</taxon>
        <taxon>Nematoda</taxon>
        <taxon>Chromadorea</taxon>
        <taxon>Rhabditida</taxon>
        <taxon>Spirurina</taxon>
        <taxon>Spiruromorpha</taxon>
        <taxon>Filarioidea</taxon>
        <taxon>Onchocercidae</taxon>
        <taxon>Litomosoides</taxon>
    </lineage>
</organism>
<dbReference type="GO" id="GO:0016791">
    <property type="term" value="F:phosphatase activity"/>
    <property type="evidence" value="ECO:0007669"/>
    <property type="project" value="UniProtKB-ARBA"/>
</dbReference>
<dbReference type="InterPro" id="IPR029033">
    <property type="entry name" value="His_PPase_superfam"/>
</dbReference>
<dbReference type="PANTHER" id="PTHR11567">
    <property type="entry name" value="ACID PHOSPHATASE-RELATED"/>
    <property type="match status" value="1"/>
</dbReference>
<gene>
    <name evidence="4" type="ORF">NLS_LOCUS1800</name>
</gene>
<keyword evidence="5" id="KW-1185">Reference proteome</keyword>
<dbReference type="Pfam" id="PF00328">
    <property type="entry name" value="His_Phos_2"/>
    <property type="match status" value="1"/>
</dbReference>
<evidence type="ECO:0000313" key="4">
    <source>
        <dbReference type="EMBL" id="VDK72520.1"/>
    </source>
</evidence>
<feature type="compositionally biased region" description="Polar residues" evidence="2">
    <location>
        <begin position="384"/>
        <end position="402"/>
    </location>
</feature>
<feature type="region of interest" description="Disordered" evidence="2">
    <location>
        <begin position="384"/>
        <end position="410"/>
    </location>
</feature>
<proteinExistence type="inferred from homology"/>
<evidence type="ECO:0000256" key="3">
    <source>
        <dbReference type="SAM" id="SignalP"/>
    </source>
</evidence>
<evidence type="ECO:0000256" key="1">
    <source>
        <dbReference type="ARBA" id="ARBA00005375"/>
    </source>
</evidence>
<dbReference type="STRING" id="42156.A0A3P6SXN6"/>
<feature type="chain" id="PRO_5018186849" description="Histidine acid phosphatase" evidence="3">
    <location>
        <begin position="21"/>
        <end position="436"/>
    </location>
</feature>